<dbReference type="InterPro" id="IPR029063">
    <property type="entry name" value="SAM-dependent_MTases_sf"/>
</dbReference>
<feature type="chain" id="PRO_5045029362" description="Class I SAM-dependent methyltransferase" evidence="1">
    <location>
        <begin position="19"/>
        <end position="311"/>
    </location>
</feature>
<dbReference type="EMBL" id="CAXAMN010021112">
    <property type="protein sequence ID" value="CAK9057080.1"/>
    <property type="molecule type" value="Genomic_DNA"/>
</dbReference>
<dbReference type="Proteomes" id="UP001642484">
    <property type="component" value="Unassembled WGS sequence"/>
</dbReference>
<gene>
    <name evidence="2" type="ORF">CCMP2556_LOCUS25991</name>
    <name evidence="3" type="ORF">CCMP2556_LOCUS28198</name>
</gene>
<evidence type="ECO:0000313" key="2">
    <source>
        <dbReference type="EMBL" id="CAK9051128.1"/>
    </source>
</evidence>
<accession>A0ABP0N495</accession>
<name>A0ABP0N495_9DINO</name>
<sequence length="311" mass="35336">MQIKVLCLLLVVLAVAVAVGIHSIMVALRAPLPFTVSVEYRGQVRKYPPEPTEGRPEGSDLQVEKEQPCGFWEIFINHNEGPGVHKWTHYFPIYEEHFGHFCRGRENLTMGEIGIHSGGSLLMWRQAFGEKLQLLVGMDINPDTKAWERFGPNVKVEIGSQGDPQFLQSVKRKYPEGFDILLDDGSHIPDHQFTTFVHMWEMIRPGGVLLIEDVHGVNPLLHWLLHGHSHENASMPGWYYPNDKETGKATEVPTDDGNRLNRAPMMAFTSLSVQREVESIKVYPFVIAITRRKVPLVDVQAIQHGSQWMPY</sequence>
<keyword evidence="1" id="KW-0732">Signal</keyword>
<dbReference type="SUPFAM" id="SSF53335">
    <property type="entry name" value="S-adenosyl-L-methionine-dependent methyltransferases"/>
    <property type="match status" value="1"/>
</dbReference>
<evidence type="ECO:0000256" key="1">
    <source>
        <dbReference type="SAM" id="SignalP"/>
    </source>
</evidence>
<evidence type="ECO:0008006" key="5">
    <source>
        <dbReference type="Google" id="ProtNLM"/>
    </source>
</evidence>
<evidence type="ECO:0000313" key="3">
    <source>
        <dbReference type="EMBL" id="CAK9057080.1"/>
    </source>
</evidence>
<organism evidence="3 4">
    <name type="scientific">Durusdinium trenchii</name>
    <dbReference type="NCBI Taxonomy" id="1381693"/>
    <lineage>
        <taxon>Eukaryota</taxon>
        <taxon>Sar</taxon>
        <taxon>Alveolata</taxon>
        <taxon>Dinophyceae</taxon>
        <taxon>Suessiales</taxon>
        <taxon>Symbiodiniaceae</taxon>
        <taxon>Durusdinium</taxon>
    </lineage>
</organism>
<protein>
    <recommendedName>
        <fullName evidence="5">Class I SAM-dependent methyltransferase</fullName>
    </recommendedName>
</protein>
<dbReference type="Pfam" id="PF13578">
    <property type="entry name" value="Methyltransf_24"/>
    <property type="match status" value="1"/>
</dbReference>
<reference evidence="3 4" key="1">
    <citation type="submission" date="2024-02" db="EMBL/GenBank/DDBJ databases">
        <authorList>
            <person name="Chen Y."/>
            <person name="Shah S."/>
            <person name="Dougan E. K."/>
            <person name="Thang M."/>
            <person name="Chan C."/>
        </authorList>
    </citation>
    <scope>NUCLEOTIDE SEQUENCE [LARGE SCALE GENOMIC DNA]</scope>
</reference>
<dbReference type="Gene3D" id="3.40.50.150">
    <property type="entry name" value="Vaccinia Virus protein VP39"/>
    <property type="match status" value="1"/>
</dbReference>
<evidence type="ECO:0000313" key="4">
    <source>
        <dbReference type="Proteomes" id="UP001642484"/>
    </source>
</evidence>
<proteinExistence type="predicted"/>
<keyword evidence="4" id="KW-1185">Reference proteome</keyword>
<comment type="caution">
    <text evidence="3">The sequence shown here is derived from an EMBL/GenBank/DDBJ whole genome shotgun (WGS) entry which is preliminary data.</text>
</comment>
<feature type="signal peptide" evidence="1">
    <location>
        <begin position="1"/>
        <end position="18"/>
    </location>
</feature>
<dbReference type="EMBL" id="CAXAMN010017779">
    <property type="protein sequence ID" value="CAK9051128.1"/>
    <property type="molecule type" value="Genomic_DNA"/>
</dbReference>